<dbReference type="AlphaFoldDB" id="A0A5N6QQX7"/>
<proteinExistence type="predicted"/>
<evidence type="ECO:0000313" key="1">
    <source>
        <dbReference type="EMBL" id="KAE8009444.1"/>
    </source>
</evidence>
<protein>
    <submittedName>
        <fullName evidence="1">Uncharacterized protein</fullName>
    </submittedName>
</protein>
<dbReference type="Proteomes" id="UP000327013">
    <property type="component" value="Chromosome 2"/>
</dbReference>
<gene>
    <name evidence="1" type="ORF">FH972_005881</name>
</gene>
<dbReference type="EMBL" id="CM017322">
    <property type="protein sequence ID" value="KAE8009444.1"/>
    <property type="molecule type" value="Genomic_DNA"/>
</dbReference>
<sequence>MNKLKVGVFDLWCRGHERRRKLKVLRWGRESSVNGWFGENFGREKHAEEKHG</sequence>
<name>A0A5N6QQX7_9ROSI</name>
<accession>A0A5N6QQX7</accession>
<evidence type="ECO:0000313" key="2">
    <source>
        <dbReference type="Proteomes" id="UP000327013"/>
    </source>
</evidence>
<reference evidence="1 2" key="1">
    <citation type="submission" date="2019-06" db="EMBL/GenBank/DDBJ databases">
        <title>A chromosomal-level reference genome of Carpinus fangiana (Coryloideae, Betulaceae).</title>
        <authorList>
            <person name="Yang X."/>
            <person name="Wang Z."/>
            <person name="Zhang L."/>
            <person name="Hao G."/>
            <person name="Liu J."/>
            <person name="Yang Y."/>
        </authorList>
    </citation>
    <scope>NUCLEOTIDE SEQUENCE [LARGE SCALE GENOMIC DNA]</scope>
    <source>
        <strain evidence="1">Cfa_2016G</strain>
        <tissue evidence="1">Leaf</tissue>
    </source>
</reference>
<organism evidence="1 2">
    <name type="scientific">Carpinus fangiana</name>
    <dbReference type="NCBI Taxonomy" id="176857"/>
    <lineage>
        <taxon>Eukaryota</taxon>
        <taxon>Viridiplantae</taxon>
        <taxon>Streptophyta</taxon>
        <taxon>Embryophyta</taxon>
        <taxon>Tracheophyta</taxon>
        <taxon>Spermatophyta</taxon>
        <taxon>Magnoliopsida</taxon>
        <taxon>eudicotyledons</taxon>
        <taxon>Gunneridae</taxon>
        <taxon>Pentapetalae</taxon>
        <taxon>rosids</taxon>
        <taxon>fabids</taxon>
        <taxon>Fagales</taxon>
        <taxon>Betulaceae</taxon>
        <taxon>Carpinus</taxon>
    </lineage>
</organism>
<keyword evidence="2" id="KW-1185">Reference proteome</keyword>